<reference evidence="1 2" key="1">
    <citation type="submission" date="2022-10" db="EMBL/GenBank/DDBJ databases">
        <title>The complete genomes of actinobacterial strains from the NBC collection.</title>
        <authorList>
            <person name="Joergensen T.S."/>
            <person name="Alvarez Arevalo M."/>
            <person name="Sterndorff E.B."/>
            <person name="Faurdal D."/>
            <person name="Vuksanovic O."/>
            <person name="Mourched A.-S."/>
            <person name="Charusanti P."/>
            <person name="Shaw S."/>
            <person name="Blin K."/>
            <person name="Weber T."/>
        </authorList>
    </citation>
    <scope>NUCLEOTIDE SEQUENCE [LARGE SCALE GENOMIC DNA]</scope>
    <source>
        <strain evidence="1 2">NBC 01753</strain>
    </source>
</reference>
<organism evidence="1 2">
    <name type="scientific">Streptomyces hirsutus</name>
    <dbReference type="NCBI Taxonomy" id="35620"/>
    <lineage>
        <taxon>Bacteria</taxon>
        <taxon>Bacillati</taxon>
        <taxon>Actinomycetota</taxon>
        <taxon>Actinomycetes</taxon>
        <taxon>Kitasatosporales</taxon>
        <taxon>Streptomycetaceae</taxon>
        <taxon>Streptomyces</taxon>
    </lineage>
</organism>
<gene>
    <name evidence="1" type="ORF">OIE73_01745</name>
</gene>
<protein>
    <submittedName>
        <fullName evidence="1">Uncharacterized protein</fullName>
    </submittedName>
</protein>
<proteinExistence type="predicted"/>
<accession>A0ABZ1GEQ5</accession>
<dbReference type="RefSeq" id="WP_326750933.1">
    <property type="nucleotide sequence ID" value="NZ_CP109134.1"/>
</dbReference>
<dbReference type="Proteomes" id="UP001335325">
    <property type="component" value="Chromosome"/>
</dbReference>
<dbReference type="GeneID" id="91541254"/>
<dbReference type="EMBL" id="CP109134">
    <property type="protein sequence ID" value="WSD04618.1"/>
    <property type="molecule type" value="Genomic_DNA"/>
</dbReference>
<evidence type="ECO:0000313" key="2">
    <source>
        <dbReference type="Proteomes" id="UP001335325"/>
    </source>
</evidence>
<sequence length="47" mass="4780">MIPGTGRAPAAAGICRATHVCQAPPTATTVRCLAGEPLENIALPRKP</sequence>
<name>A0ABZ1GEQ5_9ACTN</name>
<evidence type="ECO:0000313" key="1">
    <source>
        <dbReference type="EMBL" id="WSD04618.1"/>
    </source>
</evidence>
<keyword evidence="2" id="KW-1185">Reference proteome</keyword>